<dbReference type="PANTHER" id="PTHR31983">
    <property type="entry name" value="ENDO-1,3(4)-BETA-GLUCANASE 1"/>
    <property type="match status" value="1"/>
</dbReference>
<keyword evidence="8" id="KW-0624">Polysaccharide degradation</keyword>
<dbReference type="InterPro" id="IPR040720">
    <property type="entry name" value="GH81_C"/>
</dbReference>
<evidence type="ECO:0000259" key="11">
    <source>
        <dbReference type="Pfam" id="PF17652"/>
    </source>
</evidence>
<evidence type="ECO:0000256" key="10">
    <source>
        <dbReference type="SAM" id="SignalP"/>
    </source>
</evidence>
<evidence type="ECO:0000256" key="9">
    <source>
        <dbReference type="SAM" id="MobiDB-lite"/>
    </source>
</evidence>
<feature type="region of interest" description="Disordered" evidence="9">
    <location>
        <begin position="33"/>
        <end position="54"/>
    </location>
</feature>
<evidence type="ECO:0000313" key="13">
    <source>
        <dbReference type="Proteomes" id="UP000479756"/>
    </source>
</evidence>
<dbReference type="EC" id="3.2.1.39" evidence="3"/>
<protein>
    <recommendedName>
        <fullName evidence="3">glucan endo-1,3-beta-D-glucosidase</fullName>
        <ecNumber evidence="3">3.2.1.39</ecNumber>
    </recommendedName>
</protein>
<dbReference type="InterPro" id="IPR005200">
    <property type="entry name" value="Endo-beta-glucanase"/>
</dbReference>
<feature type="chain" id="PRO_5028958737" description="glucan endo-1,3-beta-D-glucosidase" evidence="10">
    <location>
        <begin position="30"/>
        <end position="743"/>
    </location>
</feature>
<evidence type="ECO:0000313" key="12">
    <source>
        <dbReference type="EMBL" id="NEM92084.1"/>
    </source>
</evidence>
<comment type="catalytic activity">
    <reaction evidence="1">
        <text>Hydrolysis of (1-&gt;3)-beta-D-glucosidic linkages in (1-&gt;3)-beta-D-glucans.</text>
        <dbReference type="EC" id="3.2.1.39"/>
    </reaction>
</comment>
<evidence type="ECO:0000256" key="8">
    <source>
        <dbReference type="ARBA" id="ARBA00023326"/>
    </source>
</evidence>
<evidence type="ECO:0000256" key="7">
    <source>
        <dbReference type="ARBA" id="ARBA00023316"/>
    </source>
</evidence>
<comment type="caution">
    <text evidence="12">The sequence shown here is derived from an EMBL/GenBank/DDBJ whole genome shotgun (WGS) entry which is preliminary data.</text>
</comment>
<feature type="signal peptide" evidence="10">
    <location>
        <begin position="1"/>
        <end position="29"/>
    </location>
</feature>
<accession>A0A7C9TT06</accession>
<sequence length="743" mass="74960">MIAITRSRTLRAMLASATAILLLAGCAAAGPARPAPSGGAPSAGSAGTFDDPALVDGSGAPASTGLAAGIRGLAQRSPGAMPARRLAPGLVPPTNKWFSGLVFGTQPQPVFPLPLSFALTADGFAFGKPAVTTSADTITGAFLPAVTVGVGARRQLVTGYDDASVTIAQQDPSGRMIGSTTIAEGSPVVGFTAARATTLTLAQPFAADGTGLYTARIAGADYGLVTKGHVAGSSLRLAAGQTASWFVAPAGVAPRTLASKVSPVRSVALAYRVGSRTASTSLRYRSAGPTTLIAAMPHQRAGLTSPASCALGHYATVYGTMSLCAGGTLSWTVPRTAPDDALQLGGLAAAQKAQLRTQLGRDIAATKPVPADSYYGGKALYRMANLLQLARGLDDRAAAARVSTMLDRALLRWTAPGGCTSGRTQCFVYDPHARGVVGLTPSFGSELFNDHYFHYGYFLYAAAVAVGGSGSGSGAGSGASGSGASGSGADVGSAGATALRARLAPVVNLLAADIASPTPSTVLPVRRVFDAYAGHAWASGYAPFADGNNQESTSEAVGAWNGLALWAAATGNGTLRDEAEWMLSAESQNARLYGLGFDTAQPVYRGFAHSIVSLSWGGKRDYGTWFSADPSAKLGIQLIPMSPVSRYLVAGAGAGAGAGAASPSGAGDASVSAAARARVVRNIAGVPSRFRGPLGDYILMYSALGRAASASSLAEAARALPGATIDDADSRSYLLAYVLTAGR</sequence>
<dbReference type="RefSeq" id="WP_163474152.1">
    <property type="nucleotide sequence ID" value="NZ_JAAGWZ010000004.1"/>
</dbReference>
<evidence type="ECO:0000256" key="6">
    <source>
        <dbReference type="ARBA" id="ARBA00023295"/>
    </source>
</evidence>
<organism evidence="12 13">
    <name type="scientific">Galbitalea soli</name>
    <dbReference type="NCBI Taxonomy" id="1268042"/>
    <lineage>
        <taxon>Bacteria</taxon>
        <taxon>Bacillati</taxon>
        <taxon>Actinomycetota</taxon>
        <taxon>Actinomycetes</taxon>
        <taxon>Micrococcales</taxon>
        <taxon>Microbacteriaceae</taxon>
        <taxon>Galbitalea</taxon>
    </lineage>
</organism>
<dbReference type="AlphaFoldDB" id="A0A7C9TT06"/>
<dbReference type="GO" id="GO:0071555">
    <property type="term" value="P:cell wall organization"/>
    <property type="evidence" value="ECO:0007669"/>
    <property type="project" value="UniProtKB-KW"/>
</dbReference>
<evidence type="ECO:0000256" key="2">
    <source>
        <dbReference type="ARBA" id="ARBA00010730"/>
    </source>
</evidence>
<dbReference type="Proteomes" id="UP000479756">
    <property type="component" value="Unassembled WGS sequence"/>
</dbReference>
<comment type="similarity">
    <text evidence="2">Belongs to the glycosyl hydrolase 81 family.</text>
</comment>
<dbReference type="Pfam" id="PF17652">
    <property type="entry name" value="Glyco_hydro81C"/>
    <property type="match status" value="1"/>
</dbReference>
<feature type="domain" description="Glycosyl hydrolase family 81 C-terminal" evidence="11">
    <location>
        <begin position="355"/>
        <end position="648"/>
    </location>
</feature>
<keyword evidence="6" id="KW-0326">Glycosidase</keyword>
<evidence type="ECO:0000256" key="3">
    <source>
        <dbReference type="ARBA" id="ARBA00012780"/>
    </source>
</evidence>
<gene>
    <name evidence="12" type="ORF">G3T37_12040</name>
</gene>
<dbReference type="PANTHER" id="PTHR31983:SF0">
    <property type="entry name" value="GLUCAN ENDO-1,3-BETA-D-GLUCOSIDASE 2"/>
    <property type="match status" value="1"/>
</dbReference>
<dbReference type="PROSITE" id="PS51257">
    <property type="entry name" value="PROKAR_LIPOPROTEIN"/>
    <property type="match status" value="1"/>
</dbReference>
<keyword evidence="10" id="KW-0732">Signal</keyword>
<feature type="compositionally biased region" description="Low complexity" evidence="9">
    <location>
        <begin position="33"/>
        <end position="47"/>
    </location>
</feature>
<name>A0A7C9TT06_9MICO</name>
<proteinExistence type="inferred from homology"/>
<keyword evidence="4" id="KW-0378">Hydrolase</keyword>
<reference evidence="12 13" key="1">
    <citation type="journal article" date="2014" name="Int. J. Syst. Evol. Microbiol.">
        <title>Description of Galbitalea soli gen. nov., sp. nov., and Frondihabitans sucicola sp. nov.</title>
        <authorList>
            <person name="Kim S.J."/>
            <person name="Lim J.M."/>
            <person name="Ahn J.H."/>
            <person name="Weon H.Y."/>
            <person name="Hamada M."/>
            <person name="Suzuki K."/>
            <person name="Ahn T.Y."/>
            <person name="Kwon S.W."/>
        </authorList>
    </citation>
    <scope>NUCLEOTIDE SEQUENCE [LARGE SCALE GENOMIC DNA]</scope>
    <source>
        <strain evidence="12 13">NBRC 108727</strain>
    </source>
</reference>
<evidence type="ECO:0000256" key="5">
    <source>
        <dbReference type="ARBA" id="ARBA00023277"/>
    </source>
</evidence>
<keyword evidence="7" id="KW-0961">Cell wall biogenesis/degradation</keyword>
<evidence type="ECO:0000256" key="4">
    <source>
        <dbReference type="ARBA" id="ARBA00022801"/>
    </source>
</evidence>
<dbReference type="PROSITE" id="PS52008">
    <property type="entry name" value="GH81"/>
    <property type="match status" value="1"/>
</dbReference>
<dbReference type="GO" id="GO:0000272">
    <property type="term" value="P:polysaccharide catabolic process"/>
    <property type="evidence" value="ECO:0007669"/>
    <property type="project" value="UniProtKB-KW"/>
</dbReference>
<keyword evidence="13" id="KW-1185">Reference proteome</keyword>
<dbReference type="GO" id="GO:0042973">
    <property type="term" value="F:glucan endo-1,3-beta-D-glucosidase activity"/>
    <property type="evidence" value="ECO:0007669"/>
    <property type="project" value="UniProtKB-EC"/>
</dbReference>
<dbReference type="EMBL" id="JAAGWZ010000004">
    <property type="protein sequence ID" value="NEM92084.1"/>
    <property type="molecule type" value="Genomic_DNA"/>
</dbReference>
<keyword evidence="5" id="KW-0119">Carbohydrate metabolism</keyword>
<dbReference type="GO" id="GO:0052861">
    <property type="term" value="F:endo-1,3(4)-beta-glucanase activity"/>
    <property type="evidence" value="ECO:0007669"/>
    <property type="project" value="InterPro"/>
</dbReference>
<evidence type="ECO:0000256" key="1">
    <source>
        <dbReference type="ARBA" id="ARBA00000382"/>
    </source>
</evidence>